<keyword evidence="1" id="KW-0732">Signal</keyword>
<name>A0ABZ0IWQ6_9BACT</name>
<dbReference type="RefSeq" id="WP_317490723.1">
    <property type="nucleotide sequence ID" value="NZ_CP136051.1"/>
</dbReference>
<proteinExistence type="predicted"/>
<sequence length="248" mass="27803">MNRSLMCLLVMVLSQLGGLARALTIPEDSVVRIAVQESLQKKGISLSCMAPLADEPAKIEMSIAFKDTITLDKQVYVLAISSTKTGSLHGHVLGCVNYFFLKDVNNRWEVTSGIVSQKSSPIGDDPSYQIVNIGKNRKALLSVFQSTGNSHFEKKTFVQEITLEKLTPLLTIDSEYDNSAWKTSEEGGKDCEAVRITQEFEIIKSDQAWYDVMVKESRYGFQKDCETTFLIEATDIVYVYREGEYVLK</sequence>
<feature type="chain" id="PRO_5045584670" evidence="1">
    <location>
        <begin position="23"/>
        <end position="248"/>
    </location>
</feature>
<keyword evidence="3" id="KW-1185">Reference proteome</keyword>
<dbReference type="EMBL" id="CP136051">
    <property type="protein sequence ID" value="WOK08077.1"/>
    <property type="molecule type" value="Genomic_DNA"/>
</dbReference>
<reference evidence="2 3" key="1">
    <citation type="journal article" date="2023" name="Microbiol. Resour. Announc.">
        <title>Complete Genome Sequence of Imperialibacter roseus strain P4T.</title>
        <authorList>
            <person name="Tizabi D.R."/>
            <person name="Bachvaroff T."/>
            <person name="Hill R.T."/>
        </authorList>
    </citation>
    <scope>NUCLEOTIDE SEQUENCE [LARGE SCALE GENOMIC DNA]</scope>
    <source>
        <strain evidence="2 3">P4T</strain>
    </source>
</reference>
<gene>
    <name evidence="2" type="ORF">RT717_05450</name>
</gene>
<evidence type="ECO:0000313" key="3">
    <source>
        <dbReference type="Proteomes" id="UP001302349"/>
    </source>
</evidence>
<protein>
    <submittedName>
        <fullName evidence="2">Uncharacterized protein</fullName>
    </submittedName>
</protein>
<feature type="signal peptide" evidence="1">
    <location>
        <begin position="1"/>
        <end position="22"/>
    </location>
</feature>
<evidence type="ECO:0000256" key="1">
    <source>
        <dbReference type="SAM" id="SignalP"/>
    </source>
</evidence>
<accession>A0ABZ0IWQ6</accession>
<dbReference type="Proteomes" id="UP001302349">
    <property type="component" value="Chromosome"/>
</dbReference>
<organism evidence="2 3">
    <name type="scientific">Imperialibacter roseus</name>
    <dbReference type="NCBI Taxonomy" id="1324217"/>
    <lineage>
        <taxon>Bacteria</taxon>
        <taxon>Pseudomonadati</taxon>
        <taxon>Bacteroidota</taxon>
        <taxon>Cytophagia</taxon>
        <taxon>Cytophagales</taxon>
        <taxon>Flammeovirgaceae</taxon>
        <taxon>Imperialibacter</taxon>
    </lineage>
</organism>
<evidence type="ECO:0000313" key="2">
    <source>
        <dbReference type="EMBL" id="WOK08077.1"/>
    </source>
</evidence>